<protein>
    <recommendedName>
        <fullName evidence="5">Steroid 5-alpha reductase C-terminal domain-containing protein</fullName>
    </recommendedName>
</protein>
<gene>
    <name evidence="3" type="ORF">XAT740_LOCUS1700</name>
</gene>
<comment type="caution">
    <text evidence="3">The sequence shown here is derived from an EMBL/GenBank/DDBJ whole genome shotgun (WGS) entry which is preliminary data.</text>
</comment>
<evidence type="ECO:0000256" key="2">
    <source>
        <dbReference type="SAM" id="Phobius"/>
    </source>
</evidence>
<feature type="transmembrane region" description="Helical" evidence="2">
    <location>
        <begin position="226"/>
        <end position="248"/>
    </location>
</feature>
<dbReference type="PROSITE" id="PS50244">
    <property type="entry name" value="S5A_REDUCTASE"/>
    <property type="match status" value="1"/>
</dbReference>
<dbReference type="AlphaFoldDB" id="A0A813R4Q3"/>
<proteinExistence type="predicted"/>
<evidence type="ECO:0008006" key="5">
    <source>
        <dbReference type="Google" id="ProtNLM"/>
    </source>
</evidence>
<accession>A0A813R4Q3</accession>
<keyword evidence="2" id="KW-0472">Membrane</keyword>
<dbReference type="Gene3D" id="1.20.120.1630">
    <property type="match status" value="1"/>
</dbReference>
<feature type="transmembrane region" description="Helical" evidence="2">
    <location>
        <begin position="149"/>
        <end position="172"/>
    </location>
</feature>
<sequence length="345" mass="39701">MAVYIFDQYYLGITAVITVGYQLLAFLIMLIFGDETINDFAGGSNFLILALVTLNLGRTYYARNIIVSVLVMVWAARLALFLLIRVIKSSGKDTRFDDKRKQPIKMAAFFIFQILWVWTVSLPVTLLNSPAACLPEQGGGNPSLGTRDIIGIIMWSIGFLCETIADFHKFAWRFSKPPKSQFIRSGLWKFSRAPNYFGEILLWWGIFVIVNSVTVSDVLNNDQIRIALWFSILSPLFTMFLLLGLSGLPLTQKPTGRKFFLMSNRSQDNEDPDCKTAWSRYKSYVEQTSVLIPLPNFIYRRFPEVLRWIFLDFPIYRFDEEKDGPKALQEEEQKQQDNTETRAMV</sequence>
<dbReference type="PANTHER" id="PTHR32251">
    <property type="entry name" value="3-OXO-5-ALPHA-STEROID 4-DEHYDROGENASE"/>
    <property type="match status" value="1"/>
</dbReference>
<dbReference type="Pfam" id="PF06966">
    <property type="entry name" value="DUF1295"/>
    <property type="match status" value="1"/>
</dbReference>
<organism evidence="3 4">
    <name type="scientific">Adineta ricciae</name>
    <name type="common">Rotifer</name>
    <dbReference type="NCBI Taxonomy" id="249248"/>
    <lineage>
        <taxon>Eukaryota</taxon>
        <taxon>Metazoa</taxon>
        <taxon>Spiralia</taxon>
        <taxon>Gnathifera</taxon>
        <taxon>Rotifera</taxon>
        <taxon>Eurotatoria</taxon>
        <taxon>Bdelloidea</taxon>
        <taxon>Adinetida</taxon>
        <taxon>Adinetidae</taxon>
        <taxon>Adineta</taxon>
    </lineage>
</organism>
<feature type="transmembrane region" description="Helical" evidence="2">
    <location>
        <begin position="65"/>
        <end position="87"/>
    </location>
</feature>
<feature type="transmembrane region" description="Helical" evidence="2">
    <location>
        <begin position="107"/>
        <end position="129"/>
    </location>
</feature>
<name>A0A813R4Q3_ADIRI</name>
<dbReference type="Proteomes" id="UP000663828">
    <property type="component" value="Unassembled WGS sequence"/>
</dbReference>
<feature type="transmembrane region" description="Helical" evidence="2">
    <location>
        <begin position="12"/>
        <end position="33"/>
    </location>
</feature>
<evidence type="ECO:0000256" key="1">
    <source>
        <dbReference type="SAM" id="MobiDB-lite"/>
    </source>
</evidence>
<dbReference type="PANTHER" id="PTHR32251:SF15">
    <property type="entry name" value="3-OXO-5-ALPHA-STEROID 4-DEHYDROGENASE (DUF1295)"/>
    <property type="match status" value="1"/>
</dbReference>
<feature type="transmembrane region" description="Helical" evidence="2">
    <location>
        <begin position="193"/>
        <end position="214"/>
    </location>
</feature>
<keyword evidence="2" id="KW-1133">Transmembrane helix</keyword>
<reference evidence="3" key="1">
    <citation type="submission" date="2021-02" db="EMBL/GenBank/DDBJ databases">
        <authorList>
            <person name="Nowell W R."/>
        </authorList>
    </citation>
    <scope>NUCLEOTIDE SEQUENCE</scope>
</reference>
<keyword evidence="4" id="KW-1185">Reference proteome</keyword>
<dbReference type="EMBL" id="CAJNOR010000054">
    <property type="protein sequence ID" value="CAF0775845.1"/>
    <property type="molecule type" value="Genomic_DNA"/>
</dbReference>
<feature type="region of interest" description="Disordered" evidence="1">
    <location>
        <begin position="324"/>
        <end position="345"/>
    </location>
</feature>
<evidence type="ECO:0000313" key="4">
    <source>
        <dbReference type="Proteomes" id="UP000663828"/>
    </source>
</evidence>
<keyword evidence="2" id="KW-0812">Transmembrane</keyword>
<evidence type="ECO:0000313" key="3">
    <source>
        <dbReference type="EMBL" id="CAF0775845.1"/>
    </source>
</evidence>
<dbReference type="GO" id="GO:0016020">
    <property type="term" value="C:membrane"/>
    <property type="evidence" value="ECO:0007669"/>
    <property type="project" value="TreeGrafter"/>
</dbReference>
<dbReference type="InterPro" id="IPR010721">
    <property type="entry name" value="UstE-like"/>
</dbReference>